<dbReference type="PRINTS" id="PR00038">
    <property type="entry name" value="HTHLUXR"/>
</dbReference>
<dbReference type="Pfam" id="PF00196">
    <property type="entry name" value="GerE"/>
    <property type="match status" value="1"/>
</dbReference>
<dbReference type="PANTHER" id="PTHR43214:SF43">
    <property type="entry name" value="TWO-COMPONENT RESPONSE REGULATOR"/>
    <property type="match status" value="1"/>
</dbReference>
<dbReference type="InterPro" id="IPR011006">
    <property type="entry name" value="CheY-like_superfamily"/>
</dbReference>
<dbReference type="Gene3D" id="3.40.50.2300">
    <property type="match status" value="1"/>
</dbReference>
<feature type="domain" description="HTH luxR-type" evidence="4">
    <location>
        <begin position="145"/>
        <end position="210"/>
    </location>
</feature>
<dbReference type="RefSeq" id="WP_017224552.1">
    <property type="nucleotide sequence ID" value="NZ_JARJLM010000518.1"/>
</dbReference>
<dbReference type="PROSITE" id="PS50110">
    <property type="entry name" value="RESPONSE_REGULATORY"/>
    <property type="match status" value="1"/>
</dbReference>
<dbReference type="InterPro" id="IPR001789">
    <property type="entry name" value="Sig_transdc_resp-reg_receiver"/>
</dbReference>
<dbReference type="PANTHER" id="PTHR43214">
    <property type="entry name" value="TWO-COMPONENT RESPONSE REGULATOR"/>
    <property type="match status" value="1"/>
</dbReference>
<accession>A0ABT6AY35</accession>
<dbReference type="Pfam" id="PF00072">
    <property type="entry name" value="Response_reg"/>
    <property type="match status" value="1"/>
</dbReference>
<keyword evidence="1 3" id="KW-0597">Phosphoprotein</keyword>
<feature type="domain" description="Response regulatory" evidence="5">
    <location>
        <begin position="7"/>
        <end position="123"/>
    </location>
</feature>
<dbReference type="CDD" id="cd17535">
    <property type="entry name" value="REC_NarL-like"/>
    <property type="match status" value="1"/>
</dbReference>
<dbReference type="Proteomes" id="UP001216674">
    <property type="component" value="Unassembled WGS sequence"/>
</dbReference>
<dbReference type="PROSITE" id="PS50043">
    <property type="entry name" value="HTH_LUXR_2"/>
    <property type="match status" value="1"/>
</dbReference>
<dbReference type="SMART" id="SM00448">
    <property type="entry name" value="REC"/>
    <property type="match status" value="1"/>
</dbReference>
<dbReference type="SUPFAM" id="SSF46894">
    <property type="entry name" value="C-terminal effector domain of the bipartite response regulators"/>
    <property type="match status" value="1"/>
</dbReference>
<keyword evidence="7" id="KW-1185">Reference proteome</keyword>
<evidence type="ECO:0000259" key="5">
    <source>
        <dbReference type="PROSITE" id="PS50110"/>
    </source>
</evidence>
<keyword evidence="2" id="KW-0238">DNA-binding</keyword>
<comment type="caution">
    <text evidence="6">The sequence shown here is derived from an EMBL/GenBank/DDBJ whole genome shotgun (WGS) entry which is preliminary data.</text>
</comment>
<evidence type="ECO:0000313" key="7">
    <source>
        <dbReference type="Proteomes" id="UP001216674"/>
    </source>
</evidence>
<dbReference type="InterPro" id="IPR016032">
    <property type="entry name" value="Sig_transdc_resp-reg_C-effctor"/>
</dbReference>
<protein>
    <submittedName>
        <fullName evidence="6">Response regulator transcription factor</fullName>
    </submittedName>
</protein>
<proteinExistence type="predicted"/>
<gene>
    <name evidence="6" type="ORF">P3W85_31990</name>
</gene>
<dbReference type="InterPro" id="IPR039420">
    <property type="entry name" value="WalR-like"/>
</dbReference>
<feature type="modified residue" description="4-aspartylphosphate" evidence="3">
    <location>
        <position position="58"/>
    </location>
</feature>
<dbReference type="CDD" id="cd06170">
    <property type="entry name" value="LuxR_C_like"/>
    <property type="match status" value="1"/>
</dbReference>
<evidence type="ECO:0000256" key="1">
    <source>
        <dbReference type="ARBA" id="ARBA00022553"/>
    </source>
</evidence>
<dbReference type="SUPFAM" id="SSF52172">
    <property type="entry name" value="CheY-like"/>
    <property type="match status" value="1"/>
</dbReference>
<dbReference type="InterPro" id="IPR000792">
    <property type="entry name" value="Tscrpt_reg_LuxR_C"/>
</dbReference>
<dbReference type="SMART" id="SM00421">
    <property type="entry name" value="HTH_LUXR"/>
    <property type="match status" value="1"/>
</dbReference>
<reference evidence="6 7" key="1">
    <citation type="submission" date="2023-03" db="EMBL/GenBank/DDBJ databases">
        <title>Draft assemblies of triclosan tolerant bacteria isolated from returned activated sludge.</title>
        <authorList>
            <person name="Van Hamelsveld S."/>
        </authorList>
    </citation>
    <scope>NUCLEOTIDE SEQUENCE [LARGE SCALE GENOMIC DNA]</scope>
    <source>
        <strain evidence="6 7">GW210010_S58</strain>
    </source>
</reference>
<name>A0ABT6AY35_9BURK</name>
<evidence type="ECO:0000256" key="3">
    <source>
        <dbReference type="PROSITE-ProRule" id="PRU00169"/>
    </source>
</evidence>
<dbReference type="InterPro" id="IPR058245">
    <property type="entry name" value="NreC/VraR/RcsB-like_REC"/>
</dbReference>
<evidence type="ECO:0000313" key="6">
    <source>
        <dbReference type="EMBL" id="MDF3837535.1"/>
    </source>
</evidence>
<dbReference type="EMBL" id="JARJLM010000518">
    <property type="protein sequence ID" value="MDF3837535.1"/>
    <property type="molecule type" value="Genomic_DNA"/>
</dbReference>
<evidence type="ECO:0000259" key="4">
    <source>
        <dbReference type="PROSITE" id="PS50043"/>
    </source>
</evidence>
<organism evidence="6 7">
    <name type="scientific">Cupriavidus basilensis</name>
    <dbReference type="NCBI Taxonomy" id="68895"/>
    <lineage>
        <taxon>Bacteria</taxon>
        <taxon>Pseudomonadati</taxon>
        <taxon>Pseudomonadota</taxon>
        <taxon>Betaproteobacteria</taxon>
        <taxon>Burkholderiales</taxon>
        <taxon>Burkholderiaceae</taxon>
        <taxon>Cupriavidus</taxon>
    </lineage>
</organism>
<evidence type="ECO:0000256" key="2">
    <source>
        <dbReference type="ARBA" id="ARBA00023125"/>
    </source>
</evidence>
<sequence>MVTECIRVAIADDHAVVRTGYRRLLELEAGIEVVAEFGDTDVAYGWLTRHEADVLILDLSMPGRGGLETLHRLGSRLPGLRVLVFSMHDSPALVAQALKAGACGYLTKSSPPDTLVDAVRLVMRGERPLSDDVRDALGQIGGRRAEVPHLGLSPREFDVFRLLAQGQQVDEIAGQLFLSVKTVANYQTMLRKKMGLGNALEMHRYAREHGLI</sequence>